<dbReference type="PANTHER" id="PTHR30478:SF0">
    <property type="entry name" value="BETA SLIDING CLAMP"/>
    <property type="match status" value="1"/>
</dbReference>
<dbReference type="InterPro" id="IPR001001">
    <property type="entry name" value="DNA_polIII_beta"/>
</dbReference>
<dbReference type="InterPro" id="IPR022637">
    <property type="entry name" value="DNA_polIII_beta_cen"/>
</dbReference>
<dbReference type="NCBIfam" id="TIGR00663">
    <property type="entry name" value="dnan"/>
    <property type="match status" value="1"/>
</dbReference>
<evidence type="ECO:0000256" key="1">
    <source>
        <dbReference type="ARBA" id="ARBA00004496"/>
    </source>
</evidence>
<dbReference type="Gene3D" id="3.70.10.10">
    <property type="match status" value="1"/>
</dbReference>
<evidence type="ECO:0000256" key="3">
    <source>
        <dbReference type="ARBA" id="ARBA00021035"/>
    </source>
</evidence>
<dbReference type="InterPro" id="IPR046938">
    <property type="entry name" value="DNA_clamp_sf"/>
</dbReference>
<evidence type="ECO:0000259" key="13">
    <source>
        <dbReference type="Pfam" id="PF02768"/>
    </source>
</evidence>
<feature type="domain" description="DNA polymerase III beta sliding clamp C-terminal" evidence="13">
    <location>
        <begin position="281"/>
        <end position="389"/>
    </location>
</feature>
<gene>
    <name evidence="14" type="ORF">AZOBR_p340157</name>
</gene>
<dbReference type="RefSeq" id="WP_014199431.1">
    <property type="nucleotide sequence ID" value="NC_016595.1"/>
</dbReference>
<dbReference type="PANTHER" id="PTHR30478">
    <property type="entry name" value="DNA POLYMERASE III SUBUNIT BETA"/>
    <property type="match status" value="1"/>
</dbReference>
<evidence type="ECO:0000256" key="7">
    <source>
        <dbReference type="ARBA" id="ARBA00022705"/>
    </source>
</evidence>
<evidence type="ECO:0000259" key="11">
    <source>
        <dbReference type="Pfam" id="PF00712"/>
    </source>
</evidence>
<evidence type="ECO:0000256" key="4">
    <source>
        <dbReference type="ARBA" id="ARBA00022490"/>
    </source>
</evidence>
<proteinExistence type="inferred from homology"/>
<reference evidence="14 15" key="1">
    <citation type="journal article" date="2011" name="PLoS Genet.">
        <title>Azospirillum genomes reveal transition of bacteria from aquatic to terrestrial environments.</title>
        <authorList>
            <person name="Wisniewski-Dye F."/>
            <person name="Borziak K."/>
            <person name="Khalsa-Moyers G."/>
            <person name="Alexandre G."/>
            <person name="Sukharnikov L.O."/>
            <person name="Wuichet K."/>
            <person name="Hurst G.B."/>
            <person name="McDonald W.H."/>
            <person name="Robertson J.S."/>
            <person name="Barbe V."/>
            <person name="Calteau A."/>
            <person name="Rouy Z."/>
            <person name="Mangenot S."/>
            <person name="Prigent-Combaret C."/>
            <person name="Normand P."/>
            <person name="Boyer M."/>
            <person name="Siguier P."/>
            <person name="Dessaux Y."/>
            <person name="Elmerich C."/>
            <person name="Condemine G."/>
            <person name="Krishnen G."/>
            <person name="Kennedy I."/>
            <person name="Paterson A.H."/>
            <person name="Gonzalez V."/>
            <person name="Mavingui P."/>
            <person name="Zhulin I.B."/>
        </authorList>
    </citation>
    <scope>NUCLEOTIDE SEQUENCE [LARGE SCALE GENOMIC DNA]</scope>
    <source>
        <strain evidence="14 15">Sp245</strain>
    </source>
</reference>
<dbReference type="GO" id="GO:0003887">
    <property type="term" value="F:DNA-directed DNA polymerase activity"/>
    <property type="evidence" value="ECO:0007669"/>
    <property type="project" value="UniProtKB-UniRule"/>
</dbReference>
<keyword evidence="4 10" id="KW-0963">Cytoplasm</keyword>
<comment type="subcellular location">
    <subcellularLocation>
        <location evidence="1 10">Cytoplasm</location>
    </subcellularLocation>
</comment>
<dbReference type="EMBL" id="HE577330">
    <property type="protein sequence ID" value="CCD02919.1"/>
    <property type="molecule type" value="Genomic_DNA"/>
</dbReference>
<evidence type="ECO:0000256" key="8">
    <source>
        <dbReference type="ARBA" id="ARBA00022932"/>
    </source>
</evidence>
<dbReference type="InterPro" id="IPR022635">
    <property type="entry name" value="DNA_polIII_beta_C"/>
</dbReference>
<evidence type="ECO:0000256" key="2">
    <source>
        <dbReference type="ARBA" id="ARBA00010752"/>
    </source>
</evidence>
<organism evidence="14 15">
    <name type="scientific">Azospirillum baldaniorum</name>
    <dbReference type="NCBI Taxonomy" id="1064539"/>
    <lineage>
        <taxon>Bacteria</taxon>
        <taxon>Pseudomonadati</taxon>
        <taxon>Pseudomonadota</taxon>
        <taxon>Alphaproteobacteria</taxon>
        <taxon>Rhodospirillales</taxon>
        <taxon>Azospirillaceae</taxon>
        <taxon>Azospirillum</taxon>
    </lineage>
</organism>
<evidence type="ECO:0000256" key="6">
    <source>
        <dbReference type="ARBA" id="ARBA00022695"/>
    </source>
</evidence>
<dbReference type="Pfam" id="PF02767">
    <property type="entry name" value="DNA_pol3_beta_2"/>
    <property type="match status" value="1"/>
</dbReference>
<dbReference type="Pfam" id="PF02768">
    <property type="entry name" value="DNA_pol3_beta_3"/>
    <property type="match status" value="1"/>
</dbReference>
<dbReference type="KEGG" id="abs:AZOBR_p340157"/>
<geneLocation type="plasmid" evidence="14 15">
    <name>AZOBR_p3</name>
</geneLocation>
<comment type="function">
    <text evidence="10">Confers DNA tethering and processivity to DNA polymerases and other proteins. Acts as a clamp, forming a ring around DNA (a reaction catalyzed by the clamp-loading complex) which diffuses in an ATP-independent manner freely and bidirectionally along dsDNA. Initially characterized for its ability to contact the catalytic subunit of DNA polymerase III (Pol III), a complex, multichain enzyme responsible for most of the replicative synthesis in bacteria; Pol III exhibits 3'-5' exonuclease proofreading activity. The beta chain is required for initiation of replication as well as for processivity of DNA replication.</text>
</comment>
<comment type="similarity">
    <text evidence="2 10">Belongs to the beta sliding clamp family.</text>
</comment>
<dbReference type="SMART" id="SM00480">
    <property type="entry name" value="POL3Bc"/>
    <property type="match status" value="1"/>
</dbReference>
<evidence type="ECO:0000256" key="10">
    <source>
        <dbReference type="PIRNR" id="PIRNR000804"/>
    </source>
</evidence>
<evidence type="ECO:0000259" key="12">
    <source>
        <dbReference type="Pfam" id="PF02767"/>
    </source>
</evidence>
<dbReference type="CDD" id="cd00140">
    <property type="entry name" value="beta_clamp"/>
    <property type="match status" value="1"/>
</dbReference>
<feature type="domain" description="DNA polymerase III beta sliding clamp N-terminal" evidence="11">
    <location>
        <begin position="22"/>
        <end position="137"/>
    </location>
</feature>
<dbReference type="GO" id="GO:0005737">
    <property type="term" value="C:cytoplasm"/>
    <property type="evidence" value="ECO:0007669"/>
    <property type="project" value="UniProtKB-SubCell"/>
</dbReference>
<evidence type="ECO:0000256" key="5">
    <source>
        <dbReference type="ARBA" id="ARBA00022679"/>
    </source>
</evidence>
<evidence type="ECO:0000313" key="15">
    <source>
        <dbReference type="Proteomes" id="UP000007319"/>
    </source>
</evidence>
<dbReference type="PIRSF" id="PIRSF000804">
    <property type="entry name" value="DNA_pol_III_b"/>
    <property type="match status" value="1"/>
</dbReference>
<dbReference type="InterPro" id="IPR022634">
    <property type="entry name" value="DNA_polIII_beta_N"/>
</dbReference>
<name>A0A9P1JZV0_9PROT</name>
<dbReference type="Proteomes" id="UP000007319">
    <property type="component" value="Plasmid AZOBR_p3"/>
</dbReference>
<dbReference type="GO" id="GO:0008408">
    <property type="term" value="F:3'-5' exonuclease activity"/>
    <property type="evidence" value="ECO:0007669"/>
    <property type="project" value="InterPro"/>
</dbReference>
<dbReference type="GO" id="GO:0006271">
    <property type="term" value="P:DNA strand elongation involved in DNA replication"/>
    <property type="evidence" value="ECO:0007669"/>
    <property type="project" value="TreeGrafter"/>
</dbReference>
<evidence type="ECO:0000313" key="14">
    <source>
        <dbReference type="EMBL" id="CCD02919.1"/>
    </source>
</evidence>
<dbReference type="GO" id="GO:0003677">
    <property type="term" value="F:DNA binding"/>
    <property type="evidence" value="ECO:0007669"/>
    <property type="project" value="UniProtKB-UniRule"/>
</dbReference>
<keyword evidence="6 10" id="KW-0548">Nucleotidyltransferase</keyword>
<keyword evidence="8 10" id="KW-0239">DNA-directed DNA polymerase</keyword>
<keyword evidence="9" id="KW-0238">DNA-binding</keyword>
<dbReference type="SUPFAM" id="SSF55979">
    <property type="entry name" value="DNA clamp"/>
    <property type="match status" value="3"/>
</dbReference>
<comment type="subunit">
    <text evidence="10">Forms a ring-shaped head-to-tail homodimer around DNA.</text>
</comment>
<evidence type="ECO:0000256" key="9">
    <source>
        <dbReference type="ARBA" id="ARBA00023125"/>
    </source>
</evidence>
<keyword evidence="5 10" id="KW-0808">Transferase</keyword>
<protein>
    <recommendedName>
        <fullName evidence="3 10">Beta sliding clamp</fullName>
    </recommendedName>
</protein>
<dbReference type="Gene3D" id="3.10.150.10">
    <property type="entry name" value="DNA Polymerase III, subunit A, domain 2"/>
    <property type="match status" value="1"/>
</dbReference>
<keyword evidence="15" id="KW-1185">Reference proteome</keyword>
<dbReference type="GO" id="GO:0009360">
    <property type="term" value="C:DNA polymerase III complex"/>
    <property type="evidence" value="ECO:0007669"/>
    <property type="project" value="InterPro"/>
</dbReference>
<sequence>MTITAKRPRAARETNSTPVARLTIDSPVLLRAVKAVSLVVARSNTIPILSNVAIKADPAGTVRLWATDQDIAILRTTPADVPAAFGTTVGAKTLAAVLDAISPGPVTLEPNGAAMRVAITAEDVTGEVFALPIEDMPDAPAVQTDKPFQMPAGDLLRLFESVKHCISTEETRYYLNGIFLRRHGGTLRAVATDGHRMGIASIASPVDGDHKDLDSGVIIPRSAVGMVLRLLAVLPEAAPVTLTIPNGPDKAARMAFSWEHGGETTEIVTRLVDGTYPDYERVIPKDTTKAFTVYRAMLRRALKTVGPALTCDSKGVKLTLNKASLQVSASSPQLGSLSTRVTVASTDVGEIGFNARYVAEMLDAFDGEAVTFRFEDGAMPCVVEPADDGRPSEQQDRVSLRQVLMPMRV</sequence>
<accession>A0A9P1JZV0</accession>
<keyword evidence="7 10" id="KW-0235">DNA replication</keyword>
<dbReference type="Pfam" id="PF00712">
    <property type="entry name" value="DNA_pol3_beta"/>
    <property type="match status" value="1"/>
</dbReference>
<keyword evidence="14" id="KW-0614">Plasmid</keyword>
<feature type="domain" description="DNA polymerase III beta sliding clamp central" evidence="12">
    <location>
        <begin position="153"/>
        <end position="278"/>
    </location>
</feature>
<dbReference type="AlphaFoldDB" id="A0A9P1JZV0"/>